<evidence type="ECO:0000259" key="10">
    <source>
        <dbReference type="Pfam" id="PF13193"/>
    </source>
</evidence>
<dbReference type="Gene3D" id="3.40.50.980">
    <property type="match status" value="2"/>
</dbReference>
<protein>
    <recommendedName>
        <fullName evidence="7">Long-chain-fatty-acid--CoA ligase</fullName>
        <ecNumber evidence="6">6.2.1.3</ecNumber>
    </recommendedName>
    <alternativeName>
        <fullName evidence="8">Long-chain acyl-CoA synthetase</fullName>
    </alternativeName>
</protein>
<comment type="pathway">
    <text evidence="2">Lipid metabolism; fatty acid beta-oxidation.</text>
</comment>
<dbReference type="InterPro" id="IPR000873">
    <property type="entry name" value="AMP-dep_synth/lig_dom"/>
</dbReference>
<evidence type="ECO:0000256" key="7">
    <source>
        <dbReference type="ARBA" id="ARBA00039545"/>
    </source>
</evidence>
<evidence type="ECO:0000256" key="2">
    <source>
        <dbReference type="ARBA" id="ARBA00005005"/>
    </source>
</evidence>
<evidence type="ECO:0000256" key="6">
    <source>
        <dbReference type="ARBA" id="ARBA00026121"/>
    </source>
</evidence>
<dbReference type="InterPro" id="IPR050237">
    <property type="entry name" value="ATP-dep_AMP-bd_enzyme"/>
</dbReference>
<dbReference type="InterPro" id="IPR025110">
    <property type="entry name" value="AMP-bd_C"/>
</dbReference>
<dbReference type="eggNOG" id="COG0318">
    <property type="taxonomic scope" value="Bacteria"/>
</dbReference>
<dbReference type="PANTHER" id="PTHR43767:SF8">
    <property type="entry name" value="LONG-CHAIN-FATTY-ACID--COA LIGASE"/>
    <property type="match status" value="1"/>
</dbReference>
<reference evidence="11 12" key="1">
    <citation type="journal article" date="2007" name="Nat. Biotechnol.">
        <title>Genome sequence and identification of candidate vaccine antigens from the animal pathogen Dichelobacter nodosus.</title>
        <authorList>
            <person name="Myers G.S."/>
            <person name="Parker D."/>
            <person name="Al-Hasani K."/>
            <person name="Kennan R.M."/>
            <person name="Seemann T."/>
            <person name="Ren Q."/>
            <person name="Badger J.H."/>
            <person name="Selengut J.D."/>
            <person name="Deboy R.T."/>
            <person name="Tettelin H."/>
            <person name="Boyce J.D."/>
            <person name="McCarl V.P."/>
            <person name="Han X."/>
            <person name="Nelson W.C."/>
            <person name="Madupu R."/>
            <person name="Mohamoud Y."/>
            <person name="Holley T."/>
            <person name="Fedorova N."/>
            <person name="Khouri H."/>
            <person name="Bottomley S.P."/>
            <person name="Whittington R.J."/>
            <person name="Adler B."/>
            <person name="Songer J.G."/>
            <person name="Rood J.I."/>
            <person name="Paulsen I.T."/>
        </authorList>
    </citation>
    <scope>NUCLEOTIDE SEQUENCE [LARGE SCALE GENOMIC DNA]</scope>
    <source>
        <strain evidence="11 12">VCS1703A</strain>
    </source>
</reference>
<dbReference type="Gene3D" id="3.30.300.30">
    <property type="match status" value="1"/>
</dbReference>
<dbReference type="CDD" id="cd05936">
    <property type="entry name" value="FC-FACS_FadD_like"/>
    <property type="match status" value="1"/>
</dbReference>
<dbReference type="Gene3D" id="2.30.38.10">
    <property type="entry name" value="Luciferase, Domain 3"/>
    <property type="match status" value="1"/>
</dbReference>
<comment type="similarity">
    <text evidence="3">Belongs to the ATP-dependent AMP-binding enzyme family.</text>
</comment>
<dbReference type="AlphaFoldDB" id="A5EXY6"/>
<feature type="domain" description="AMP-dependent synthetase/ligase" evidence="9">
    <location>
        <begin position="40"/>
        <end position="426"/>
    </location>
</feature>
<evidence type="ECO:0000313" key="12">
    <source>
        <dbReference type="Proteomes" id="UP000000248"/>
    </source>
</evidence>
<keyword evidence="5" id="KW-0472">Membrane</keyword>
<dbReference type="EMBL" id="CP000513">
    <property type="protein sequence ID" value="ABQ13595.1"/>
    <property type="molecule type" value="Genomic_DNA"/>
</dbReference>
<dbReference type="STRING" id="246195.DNO_1002"/>
<keyword evidence="12" id="KW-1185">Reference proteome</keyword>
<feature type="domain" description="AMP-binding enzyme C-terminal" evidence="10">
    <location>
        <begin position="476"/>
        <end position="551"/>
    </location>
</feature>
<dbReference type="Pfam" id="PF13193">
    <property type="entry name" value="AMP-binding_C"/>
    <property type="match status" value="1"/>
</dbReference>
<dbReference type="GO" id="GO:0004467">
    <property type="term" value="F:long-chain fatty acid-CoA ligase activity"/>
    <property type="evidence" value="ECO:0007669"/>
    <property type="project" value="UniProtKB-EC"/>
</dbReference>
<evidence type="ECO:0000256" key="8">
    <source>
        <dbReference type="ARBA" id="ARBA00042773"/>
    </source>
</evidence>
<proteinExistence type="inferred from homology"/>
<comment type="subcellular location">
    <subcellularLocation>
        <location evidence="1">Membrane</location>
        <topology evidence="1">Peripheral membrane protein</topology>
    </subcellularLocation>
</comment>
<name>A5EXY6_DICNV</name>
<keyword evidence="4 11" id="KW-0436">Ligase</keyword>
<evidence type="ECO:0000256" key="3">
    <source>
        <dbReference type="ARBA" id="ARBA00006432"/>
    </source>
</evidence>
<dbReference type="InterPro" id="IPR020845">
    <property type="entry name" value="AMP-binding_CS"/>
</dbReference>
<evidence type="ECO:0000259" key="9">
    <source>
        <dbReference type="Pfam" id="PF00501"/>
    </source>
</evidence>
<dbReference type="FunFam" id="3.40.50.12780:FF:000003">
    <property type="entry name" value="Long-chain-fatty-acid--CoA ligase FadD"/>
    <property type="match status" value="1"/>
</dbReference>
<dbReference type="HOGENOM" id="CLU_000022_59_9_6"/>
<dbReference type="SUPFAM" id="SSF56801">
    <property type="entry name" value="Acetyl-CoA synthetase-like"/>
    <property type="match status" value="1"/>
</dbReference>
<dbReference type="InterPro" id="IPR045851">
    <property type="entry name" value="AMP-bd_C_sf"/>
</dbReference>
<evidence type="ECO:0000256" key="1">
    <source>
        <dbReference type="ARBA" id="ARBA00004170"/>
    </source>
</evidence>
<dbReference type="Proteomes" id="UP000000248">
    <property type="component" value="Chromosome"/>
</dbReference>
<dbReference type="PROSITE" id="PS00455">
    <property type="entry name" value="AMP_BINDING"/>
    <property type="match status" value="1"/>
</dbReference>
<accession>A5EXY6</accession>
<dbReference type="PANTHER" id="PTHR43767">
    <property type="entry name" value="LONG-CHAIN-FATTY-ACID--COA LIGASE"/>
    <property type="match status" value="1"/>
</dbReference>
<sequence length="571" mass="64602">MNEDALEIKTPWLAYYPEWLPKHFEALKFNNLSDFVIQMCRTYRDRPAYTNFGSTLTFDDIDRKSSILAAYLQQKLGYQKGDRLAIMMPNLLQYPITLYACFKAGIIAVNVNPLYTARELEYQLRDADVRGIVIAENFAHTLADVCAHLPSLKDIIITQFGDELGWGKGMIVNFVVRYIKQLVPNYYFEQSINYKHIFLSSELPFQAPEIDLDDIAVLQYTGGTTGIAKGAMLTHRNLLANIQQVTYWVGKGIDKPGMICITPLPLYHIFCCTVNAMCLPSLGMHNVLITNPRDTKSFVRTLKSYPFSVMTGLNTLFRGLLRSPNFKNLDFSHLRFVVSGGMPLDKGVADEWQNVTGNVIIEGYGLTETSPIVTANLLYNEGFTNGIGYPVSETLVKICDENGMPVETGAIGELWVKGPQVMKGYWRQPQETEESLKDGWFKTGDMATMDARGFCRLVDRKKDMVLVSGFNVYPSEVESVLNAHPDVLESAVIGIPYEKTGEAVKAFVVLKPEKKLTEEELRHYARANLTGYKRPKFYEFRSELPKSNVGKILRRDLMRKEREKMQAPAAS</sequence>
<evidence type="ECO:0000313" key="11">
    <source>
        <dbReference type="EMBL" id="ABQ13595.1"/>
    </source>
</evidence>
<dbReference type="EC" id="6.2.1.3" evidence="6"/>
<organism evidence="11 12">
    <name type="scientific">Dichelobacter nodosus (strain VCS1703A)</name>
    <dbReference type="NCBI Taxonomy" id="246195"/>
    <lineage>
        <taxon>Bacteria</taxon>
        <taxon>Pseudomonadati</taxon>
        <taxon>Pseudomonadota</taxon>
        <taxon>Gammaproteobacteria</taxon>
        <taxon>Cardiobacteriales</taxon>
        <taxon>Cardiobacteriaceae</taxon>
        <taxon>Dichelobacter</taxon>
    </lineage>
</organism>
<evidence type="ECO:0000256" key="5">
    <source>
        <dbReference type="ARBA" id="ARBA00023136"/>
    </source>
</evidence>
<dbReference type="GO" id="GO:0016020">
    <property type="term" value="C:membrane"/>
    <property type="evidence" value="ECO:0007669"/>
    <property type="project" value="UniProtKB-SubCell"/>
</dbReference>
<dbReference type="KEGG" id="dno:DNO_1002"/>
<evidence type="ECO:0000256" key="4">
    <source>
        <dbReference type="ARBA" id="ARBA00022598"/>
    </source>
</evidence>
<dbReference type="Pfam" id="PF00501">
    <property type="entry name" value="AMP-binding"/>
    <property type="match status" value="1"/>
</dbReference>
<gene>
    <name evidence="11" type="ordered locus">DNO_1002</name>
</gene>